<proteinExistence type="inferred from homology"/>
<protein>
    <submittedName>
        <fullName evidence="11">Pilin</fullName>
    </submittedName>
</protein>
<dbReference type="PROSITE" id="PS00409">
    <property type="entry name" value="PROKAR_NTER_METHYL"/>
    <property type="match status" value="1"/>
</dbReference>
<dbReference type="InterPro" id="IPR001082">
    <property type="entry name" value="Pilin"/>
</dbReference>
<evidence type="ECO:0000256" key="7">
    <source>
        <dbReference type="ARBA" id="ARBA00023136"/>
    </source>
</evidence>
<dbReference type="SUPFAM" id="SSF54523">
    <property type="entry name" value="Pili subunits"/>
    <property type="match status" value="1"/>
</dbReference>
<evidence type="ECO:0000256" key="8">
    <source>
        <dbReference type="ARBA" id="ARBA00023263"/>
    </source>
</evidence>
<evidence type="ECO:0000256" key="9">
    <source>
        <dbReference type="RuleBase" id="RU000389"/>
    </source>
</evidence>
<dbReference type="OrthoDB" id="115249at2"/>
<dbReference type="Proteomes" id="UP000254601">
    <property type="component" value="Unassembled WGS sequence"/>
</dbReference>
<evidence type="ECO:0000256" key="5">
    <source>
        <dbReference type="ARBA" id="ARBA00022692"/>
    </source>
</evidence>
<evidence type="ECO:0000313" key="11">
    <source>
        <dbReference type="EMBL" id="SUO93644.1"/>
    </source>
</evidence>
<comment type="subcellular location">
    <subcellularLocation>
        <location evidence="2">Fimbrium</location>
    </subcellularLocation>
    <subcellularLocation>
        <location evidence="1">Membrane</location>
        <topology evidence="1">Single-pass membrane protein</topology>
    </subcellularLocation>
</comment>
<dbReference type="Pfam" id="PF07963">
    <property type="entry name" value="N_methyl"/>
    <property type="match status" value="1"/>
</dbReference>
<keyword evidence="6 10" id="KW-1133">Transmembrane helix</keyword>
<keyword evidence="5 10" id="KW-0812">Transmembrane</keyword>
<keyword evidence="8 9" id="KW-0281">Fimbrium</keyword>
<comment type="similarity">
    <text evidence="3 9">Belongs to the N-Me-Phe pilin family.</text>
</comment>
<dbReference type="InterPro" id="IPR045584">
    <property type="entry name" value="Pilin-like"/>
</dbReference>
<feature type="transmembrane region" description="Helical" evidence="10">
    <location>
        <begin position="7"/>
        <end position="31"/>
    </location>
</feature>
<gene>
    <name evidence="11" type="primary">pilE_2</name>
    <name evidence="11" type="ORF">NCTC13337_00334</name>
</gene>
<accession>A0A380MN88</accession>
<evidence type="ECO:0000256" key="6">
    <source>
        <dbReference type="ARBA" id="ARBA00022989"/>
    </source>
</evidence>
<evidence type="ECO:0000256" key="4">
    <source>
        <dbReference type="ARBA" id="ARBA00022481"/>
    </source>
</evidence>
<dbReference type="NCBIfam" id="TIGR02532">
    <property type="entry name" value="IV_pilin_GFxxxE"/>
    <property type="match status" value="1"/>
</dbReference>
<evidence type="ECO:0000256" key="10">
    <source>
        <dbReference type="SAM" id="Phobius"/>
    </source>
</evidence>
<evidence type="ECO:0000313" key="12">
    <source>
        <dbReference type="Proteomes" id="UP000254601"/>
    </source>
</evidence>
<dbReference type="EMBL" id="UHIC01000001">
    <property type="protein sequence ID" value="SUO93644.1"/>
    <property type="molecule type" value="Genomic_DNA"/>
</dbReference>
<keyword evidence="4" id="KW-0488">Methylation</keyword>
<evidence type="ECO:0000256" key="1">
    <source>
        <dbReference type="ARBA" id="ARBA00004167"/>
    </source>
</evidence>
<dbReference type="GO" id="GO:0043107">
    <property type="term" value="P:type IV pilus-dependent motility"/>
    <property type="evidence" value="ECO:0007669"/>
    <property type="project" value="TreeGrafter"/>
</dbReference>
<dbReference type="GO" id="GO:0016020">
    <property type="term" value="C:membrane"/>
    <property type="evidence" value="ECO:0007669"/>
    <property type="project" value="UniProtKB-SubCell"/>
</dbReference>
<dbReference type="GO" id="GO:0044096">
    <property type="term" value="C:type IV pilus"/>
    <property type="evidence" value="ECO:0007669"/>
    <property type="project" value="TreeGrafter"/>
</dbReference>
<reference evidence="11 12" key="1">
    <citation type="submission" date="2018-06" db="EMBL/GenBank/DDBJ databases">
        <authorList>
            <consortium name="Pathogen Informatics"/>
            <person name="Doyle S."/>
        </authorList>
    </citation>
    <scope>NUCLEOTIDE SEQUENCE [LARGE SCALE GENOMIC DNA]</scope>
    <source>
        <strain evidence="11 12">NCTC13337</strain>
    </source>
</reference>
<dbReference type="Gene3D" id="3.30.700.10">
    <property type="entry name" value="Glycoprotein, Type 4 Pilin"/>
    <property type="match status" value="1"/>
</dbReference>
<name>A0A380MN88_9GAMM</name>
<keyword evidence="12" id="KW-1185">Reference proteome</keyword>
<dbReference type="PANTHER" id="PTHR30093">
    <property type="entry name" value="GENERAL SECRETION PATHWAY PROTEIN G"/>
    <property type="match status" value="1"/>
</dbReference>
<evidence type="ECO:0000256" key="2">
    <source>
        <dbReference type="ARBA" id="ARBA00004561"/>
    </source>
</evidence>
<dbReference type="AlphaFoldDB" id="A0A380MN88"/>
<dbReference type="RefSeq" id="WP_072576677.1">
    <property type="nucleotide sequence ID" value="NZ_LWHB01000090.1"/>
</dbReference>
<sequence length="149" mass="15343">MKKIQKGFTLIELMIVIAIIGILAAIAIPMYSDYTSRTRAAGTVAETASLRTAVTMCASEEGKLAGCDAGQKGVPATTDFEVTKNTTAIASIKDGVITGTSGATDTSGTNLEFVMTPTQPDQKANMKWTTTGTICNAKRGLKSGAGGCA</sequence>
<dbReference type="GO" id="GO:0007155">
    <property type="term" value="P:cell adhesion"/>
    <property type="evidence" value="ECO:0007669"/>
    <property type="project" value="InterPro"/>
</dbReference>
<dbReference type="PANTHER" id="PTHR30093:SF34">
    <property type="entry name" value="PREPILIN PEPTIDASE-DEPENDENT PROTEIN D"/>
    <property type="match status" value="1"/>
</dbReference>
<keyword evidence="7 10" id="KW-0472">Membrane</keyword>
<dbReference type="Pfam" id="PF00114">
    <property type="entry name" value="Pilin"/>
    <property type="match status" value="1"/>
</dbReference>
<organism evidence="11 12">
    <name type="scientific">Suttonella ornithocola</name>
    <dbReference type="NCBI Taxonomy" id="279832"/>
    <lineage>
        <taxon>Bacteria</taxon>
        <taxon>Pseudomonadati</taxon>
        <taxon>Pseudomonadota</taxon>
        <taxon>Gammaproteobacteria</taxon>
        <taxon>Cardiobacteriales</taxon>
        <taxon>Cardiobacteriaceae</taxon>
        <taxon>Suttonella</taxon>
    </lineage>
</organism>
<evidence type="ECO:0000256" key="3">
    <source>
        <dbReference type="ARBA" id="ARBA00005233"/>
    </source>
</evidence>
<dbReference type="InterPro" id="IPR012902">
    <property type="entry name" value="N_methyl_site"/>
</dbReference>